<dbReference type="PROSITE" id="PS50076">
    <property type="entry name" value="DNAJ_2"/>
    <property type="match status" value="1"/>
</dbReference>
<name>A0A168QKP2_ABSGL</name>
<dbReference type="SMART" id="SM00271">
    <property type="entry name" value="DnaJ"/>
    <property type="match status" value="1"/>
</dbReference>
<dbReference type="Pfam" id="PF00226">
    <property type="entry name" value="DnaJ"/>
    <property type="match status" value="1"/>
</dbReference>
<dbReference type="OMA" id="TIKANYY"/>
<dbReference type="OrthoDB" id="445556at2759"/>
<protein>
    <recommendedName>
        <fullName evidence="3">J domain-containing protein</fullName>
    </recommendedName>
</protein>
<dbReference type="PANTHER" id="PTHR44145">
    <property type="entry name" value="DNAJ HOMOLOG SUBFAMILY A MEMBER 3, MITOCHONDRIAL"/>
    <property type="match status" value="1"/>
</dbReference>
<evidence type="ECO:0000313" key="4">
    <source>
        <dbReference type="EMBL" id="SAM04964.1"/>
    </source>
</evidence>
<keyword evidence="1" id="KW-0143">Chaperone</keyword>
<feature type="region of interest" description="Disordered" evidence="2">
    <location>
        <begin position="135"/>
        <end position="217"/>
    </location>
</feature>
<dbReference type="PRINTS" id="PR00625">
    <property type="entry name" value="JDOMAIN"/>
</dbReference>
<reference evidence="4" key="1">
    <citation type="submission" date="2016-04" db="EMBL/GenBank/DDBJ databases">
        <authorList>
            <person name="Evans L.H."/>
            <person name="Alamgir A."/>
            <person name="Owens N."/>
            <person name="Weber N.D."/>
            <person name="Virtaneva K."/>
            <person name="Barbian K."/>
            <person name="Babar A."/>
            <person name="Rosenke K."/>
        </authorList>
    </citation>
    <scope>NUCLEOTIDE SEQUENCE [LARGE SCALE GENOMIC DNA]</scope>
    <source>
        <strain evidence="4">CBS 101.48</strain>
    </source>
</reference>
<organism evidence="4">
    <name type="scientific">Absidia glauca</name>
    <name type="common">Pin mould</name>
    <dbReference type="NCBI Taxonomy" id="4829"/>
    <lineage>
        <taxon>Eukaryota</taxon>
        <taxon>Fungi</taxon>
        <taxon>Fungi incertae sedis</taxon>
        <taxon>Mucoromycota</taxon>
        <taxon>Mucoromycotina</taxon>
        <taxon>Mucoromycetes</taxon>
        <taxon>Mucorales</taxon>
        <taxon>Cunninghamellaceae</taxon>
        <taxon>Absidia</taxon>
    </lineage>
</organism>
<accession>A0A168QKP2</accession>
<dbReference type="InterPro" id="IPR036869">
    <property type="entry name" value="J_dom_sf"/>
</dbReference>
<dbReference type="PANTHER" id="PTHR44145:SF3">
    <property type="entry name" value="DNAJ HOMOLOG SUBFAMILY A MEMBER 3, MITOCHONDRIAL"/>
    <property type="match status" value="1"/>
</dbReference>
<dbReference type="InterPro" id="IPR001623">
    <property type="entry name" value="DnaJ_domain"/>
</dbReference>
<evidence type="ECO:0000256" key="1">
    <source>
        <dbReference type="ARBA" id="ARBA00023186"/>
    </source>
</evidence>
<dbReference type="STRING" id="4829.A0A168QKP2"/>
<gene>
    <name evidence="4" type="primary">ABSGL_10830.1 scaffold 12033</name>
</gene>
<keyword evidence="5" id="KW-1185">Reference proteome</keyword>
<dbReference type="Gene3D" id="1.10.287.110">
    <property type="entry name" value="DnaJ domain"/>
    <property type="match status" value="1"/>
</dbReference>
<dbReference type="EMBL" id="LT554417">
    <property type="protein sequence ID" value="SAM04964.1"/>
    <property type="molecule type" value="Genomic_DNA"/>
</dbReference>
<dbReference type="InterPro" id="IPR051938">
    <property type="entry name" value="Apopto_cytoskel_mod"/>
</dbReference>
<dbReference type="SUPFAM" id="SSF46565">
    <property type="entry name" value="Chaperone J-domain"/>
    <property type="match status" value="1"/>
</dbReference>
<dbReference type="Proteomes" id="UP000078561">
    <property type="component" value="Unassembled WGS sequence"/>
</dbReference>
<feature type="compositionally biased region" description="Basic and acidic residues" evidence="2">
    <location>
        <begin position="171"/>
        <end position="191"/>
    </location>
</feature>
<feature type="domain" description="J" evidence="3">
    <location>
        <begin position="33"/>
        <end position="98"/>
    </location>
</feature>
<evidence type="ECO:0000256" key="2">
    <source>
        <dbReference type="SAM" id="MobiDB-lite"/>
    </source>
</evidence>
<sequence>MWKNLTTVHSKSIQRCFHTHSSLYQRHQHHKQQHYDILQVNRQSDKKAIKTQYYRLSKRYHPDLNPADKEAHEKFLQVNDAYAVLGNEASRRQYDMELDRFSPTSTVGGVASGFSSKMRQPSSMYYGASRPGYTGPSASWRAKAKQAKNTGSASARQQAEQQHQQQSSHFNHQEHYEKHYQAEELRRRERVMNAAKRRKEAGLVDEDNPDGGADGSRKRLNVWSRLWRLGILLVGISYVTRRLFEYEDDQKRKNRDKSGFLVE</sequence>
<evidence type="ECO:0000259" key="3">
    <source>
        <dbReference type="PROSITE" id="PS50076"/>
    </source>
</evidence>
<dbReference type="AlphaFoldDB" id="A0A168QKP2"/>
<dbReference type="CDD" id="cd06257">
    <property type="entry name" value="DnaJ"/>
    <property type="match status" value="1"/>
</dbReference>
<feature type="compositionally biased region" description="Low complexity" evidence="2">
    <location>
        <begin position="152"/>
        <end position="170"/>
    </location>
</feature>
<proteinExistence type="predicted"/>
<evidence type="ECO:0000313" key="5">
    <source>
        <dbReference type="Proteomes" id="UP000078561"/>
    </source>
</evidence>
<dbReference type="InParanoid" id="A0A168QKP2"/>